<dbReference type="GO" id="GO:0003755">
    <property type="term" value="F:peptidyl-prolyl cis-trans isomerase activity"/>
    <property type="evidence" value="ECO:0007669"/>
    <property type="project" value="InterPro"/>
</dbReference>
<evidence type="ECO:0000313" key="2">
    <source>
        <dbReference type="EMBL" id="CAD9193289.1"/>
    </source>
</evidence>
<organism evidence="2">
    <name type="scientific">Alexandrium catenella</name>
    <name type="common">Red tide dinoflagellate</name>
    <name type="synonym">Gonyaulax catenella</name>
    <dbReference type="NCBI Taxonomy" id="2925"/>
    <lineage>
        <taxon>Eukaryota</taxon>
        <taxon>Sar</taxon>
        <taxon>Alveolata</taxon>
        <taxon>Dinophyceae</taxon>
        <taxon>Gonyaulacales</taxon>
        <taxon>Pyrocystaceae</taxon>
        <taxon>Alexandrium</taxon>
    </lineage>
</organism>
<dbReference type="PRINTS" id="PR00153">
    <property type="entry name" value="CSAPPISMRASE"/>
</dbReference>
<dbReference type="InterPro" id="IPR002130">
    <property type="entry name" value="Cyclophilin-type_PPIase_dom"/>
</dbReference>
<dbReference type="PANTHER" id="PTHR11071:SF561">
    <property type="entry name" value="PEPTIDYL-PROLYL CIS-TRANS ISOMERASE D-RELATED"/>
    <property type="match status" value="1"/>
</dbReference>
<proteinExistence type="predicted"/>
<dbReference type="SUPFAM" id="SSF50891">
    <property type="entry name" value="Cyclophilin-like"/>
    <property type="match status" value="1"/>
</dbReference>
<accession>A0A7S1WY57</accession>
<reference evidence="2" key="1">
    <citation type="submission" date="2021-01" db="EMBL/GenBank/DDBJ databases">
        <authorList>
            <person name="Corre E."/>
            <person name="Pelletier E."/>
            <person name="Niang G."/>
            <person name="Scheremetjew M."/>
            <person name="Finn R."/>
            <person name="Kale V."/>
            <person name="Holt S."/>
            <person name="Cochrane G."/>
            <person name="Meng A."/>
            <person name="Brown T."/>
            <person name="Cohen L."/>
        </authorList>
    </citation>
    <scope>NUCLEOTIDE SEQUENCE</scope>
    <source>
        <strain evidence="2">OF101</strain>
    </source>
</reference>
<dbReference type="Pfam" id="PF00160">
    <property type="entry name" value="Pro_isomerase"/>
    <property type="match status" value="1"/>
</dbReference>
<dbReference type="AlphaFoldDB" id="A0A7S1WY57"/>
<dbReference type="InterPro" id="IPR029000">
    <property type="entry name" value="Cyclophilin-like_dom_sf"/>
</dbReference>
<dbReference type="PROSITE" id="PS50072">
    <property type="entry name" value="CSA_PPIASE_2"/>
    <property type="match status" value="1"/>
</dbReference>
<sequence>MATGDRANLGTASAGGAKSAPEETLYHIYVYGKYHDPLFQMYKVAAEWLARERRLVEATVEGYFETQYEQQLRYIIGKYAGSFVQSKPSAPLIFAETEDSILYFVNQKRFFDWAFKRFKYEDNTRLIFYKRIGIKALQAVKDATARSYCSIGIAVGNDPQEILQLELFDEECPVLSRNFLDLLALPSFKGHPVHRVKAGSWVQAGDLVDGSGLHSEAAGGGYLRHESFSIKHDRPGLLGMANHGKDTNGSQFYITLREMPFLDGRSVVFGRVISGMRTILKVSRMKTRNERPLEDVRVYYKEDSIVRGRIQVEASAKGAQAE</sequence>
<dbReference type="EMBL" id="HBGE01117432">
    <property type="protein sequence ID" value="CAD9193289.1"/>
    <property type="molecule type" value="Transcribed_RNA"/>
</dbReference>
<dbReference type="Gene3D" id="2.40.100.10">
    <property type="entry name" value="Cyclophilin-like"/>
    <property type="match status" value="1"/>
</dbReference>
<evidence type="ECO:0000259" key="1">
    <source>
        <dbReference type="PROSITE" id="PS50072"/>
    </source>
</evidence>
<dbReference type="CDD" id="cd00317">
    <property type="entry name" value="cyclophilin"/>
    <property type="match status" value="1"/>
</dbReference>
<protein>
    <recommendedName>
        <fullName evidence="1">PPIase cyclophilin-type domain-containing protein</fullName>
    </recommendedName>
</protein>
<name>A0A7S1WY57_ALECA</name>
<dbReference type="PANTHER" id="PTHR11071">
    <property type="entry name" value="PEPTIDYL-PROLYL CIS-TRANS ISOMERASE"/>
    <property type="match status" value="1"/>
</dbReference>
<gene>
    <name evidence="2" type="ORF">ACAT0790_LOCUS70066</name>
</gene>
<feature type="domain" description="PPIase cyclophilin-type" evidence="1">
    <location>
        <begin position="150"/>
        <end position="298"/>
    </location>
</feature>
<dbReference type="GO" id="GO:0005737">
    <property type="term" value="C:cytoplasm"/>
    <property type="evidence" value="ECO:0007669"/>
    <property type="project" value="TreeGrafter"/>
</dbReference>